<reference evidence="1" key="1">
    <citation type="journal article" date="2019" name="Environ. Microbiol.">
        <title>Fungal ecological strategies reflected in gene transcription - a case study of two litter decomposers.</title>
        <authorList>
            <person name="Barbi F."/>
            <person name="Kohler A."/>
            <person name="Barry K."/>
            <person name="Baskaran P."/>
            <person name="Daum C."/>
            <person name="Fauchery L."/>
            <person name="Ihrmark K."/>
            <person name="Kuo A."/>
            <person name="LaButti K."/>
            <person name="Lipzen A."/>
            <person name="Morin E."/>
            <person name="Grigoriev I.V."/>
            <person name="Henrissat B."/>
            <person name="Lindahl B."/>
            <person name="Martin F."/>
        </authorList>
    </citation>
    <scope>NUCLEOTIDE SEQUENCE</scope>
    <source>
        <strain evidence="1">JB14</strain>
    </source>
</reference>
<name>A0A6A4HUH5_9AGAR</name>
<dbReference type="Gene3D" id="3.90.550.10">
    <property type="entry name" value="Spore Coat Polysaccharide Biosynthesis Protein SpsA, Chain A"/>
    <property type="match status" value="1"/>
</dbReference>
<dbReference type="PANTHER" id="PTHR33604">
    <property type="entry name" value="OSJNBA0004B13.7 PROTEIN"/>
    <property type="match status" value="1"/>
</dbReference>
<proteinExistence type="predicted"/>
<dbReference type="Proteomes" id="UP000799118">
    <property type="component" value="Unassembled WGS sequence"/>
</dbReference>
<dbReference type="PANTHER" id="PTHR33604:SF3">
    <property type="entry name" value="OSJNBA0004B13.7 PROTEIN"/>
    <property type="match status" value="1"/>
</dbReference>
<organism evidence="1 2">
    <name type="scientific">Gymnopus androsaceus JB14</name>
    <dbReference type="NCBI Taxonomy" id="1447944"/>
    <lineage>
        <taxon>Eukaryota</taxon>
        <taxon>Fungi</taxon>
        <taxon>Dikarya</taxon>
        <taxon>Basidiomycota</taxon>
        <taxon>Agaricomycotina</taxon>
        <taxon>Agaricomycetes</taxon>
        <taxon>Agaricomycetidae</taxon>
        <taxon>Agaricales</taxon>
        <taxon>Marasmiineae</taxon>
        <taxon>Omphalotaceae</taxon>
        <taxon>Gymnopus</taxon>
    </lineage>
</organism>
<evidence type="ECO:0000313" key="2">
    <source>
        <dbReference type="Proteomes" id="UP000799118"/>
    </source>
</evidence>
<dbReference type="OrthoDB" id="2020070at2759"/>
<accession>A0A6A4HUH5</accession>
<gene>
    <name evidence="1" type="ORF">BT96DRAFT_965356</name>
</gene>
<evidence type="ECO:0000313" key="1">
    <source>
        <dbReference type="EMBL" id="KAE9400345.1"/>
    </source>
</evidence>
<keyword evidence="2" id="KW-1185">Reference proteome</keyword>
<sequence length="621" mass="69695">MSQIEFSKHIQCSIRSWKNTLSESEALLQAAVTSSTDWLLILDEEGLGRLDNEIQHVLLNPPPTPLPLGPRGVWLSHNTSCISPSDSPRKASYLVPPFVMPVSLASHAGEHARSWPAFGAYLSSLDIWGGGIVLSRSSQTKQDMNWCTLKEQQPVLEMLRSGIDSDSLFDEWTSSSDIASDEILLDDTPMIFGIVLLDVNDLKLFAPVACRLERSGHTLHIALYQHEETQRSPESRFLEHHLCTLSYRVLSAHESPATWLNEAEENPGIIITFSETTESFEGCSSARVIRIPRADLEHSSWMGALTSHEWQEWNVPEVTLTIITKDRPQSLSRLLGSISEARIFAGITVVCLCIIAIIHGGLLTAIAESWFPHSNNSYGVLLEDDVELSPLFYAWIKMALLRYRYGPNRGKIPQMFGISLYQPKNLELDVAGRRPFNASHILLSAGAHPFTPYLSQIPCSWGAVYFPEHWMEFHDYLTTRFSEEVFNLTQVVVPNVRSNQWKMSWKKYFIELVYLRGYVMLYPNFPQYVSLSTNHLEVGSHVKIRSKEKRESFSVPLMKLTGGSDGRGVALLDLPRGSLPDWTSLPILNLTGAPVTLHMLYETGIVRQVELGLHGGSARDG</sequence>
<protein>
    <submittedName>
        <fullName evidence="1">Uncharacterized protein</fullName>
    </submittedName>
</protein>
<dbReference type="AlphaFoldDB" id="A0A6A4HUH5"/>
<dbReference type="InterPro" id="IPR029044">
    <property type="entry name" value="Nucleotide-diphossugar_trans"/>
</dbReference>
<dbReference type="EMBL" id="ML769457">
    <property type="protein sequence ID" value="KAE9400345.1"/>
    <property type="molecule type" value="Genomic_DNA"/>
</dbReference>